<dbReference type="InterPro" id="IPR051543">
    <property type="entry name" value="Serine_Peptidase_S9A"/>
</dbReference>
<dbReference type="PANTHER" id="PTHR11757">
    <property type="entry name" value="PROTEASE FAMILY S9A OLIGOPEPTIDASE"/>
    <property type="match status" value="1"/>
</dbReference>
<keyword evidence="3" id="KW-1185">Reference proteome</keyword>
<dbReference type="AlphaFoldDB" id="A0AAD4JGX2"/>
<gene>
    <name evidence="2" type="ORF">C2S53_005727</name>
</gene>
<organism evidence="2 3">
    <name type="scientific">Perilla frutescens var. hirtella</name>
    <name type="common">Perilla citriodora</name>
    <name type="synonym">Perilla setoyensis</name>
    <dbReference type="NCBI Taxonomy" id="608512"/>
    <lineage>
        <taxon>Eukaryota</taxon>
        <taxon>Viridiplantae</taxon>
        <taxon>Streptophyta</taxon>
        <taxon>Embryophyta</taxon>
        <taxon>Tracheophyta</taxon>
        <taxon>Spermatophyta</taxon>
        <taxon>Magnoliopsida</taxon>
        <taxon>eudicotyledons</taxon>
        <taxon>Gunneridae</taxon>
        <taxon>Pentapetalae</taxon>
        <taxon>asterids</taxon>
        <taxon>lamiids</taxon>
        <taxon>Lamiales</taxon>
        <taxon>Lamiaceae</taxon>
        <taxon>Nepetoideae</taxon>
        <taxon>Elsholtzieae</taxon>
        <taxon>Perilla</taxon>
    </lineage>
</organism>
<dbReference type="EMBL" id="SDAM02000060">
    <property type="protein sequence ID" value="KAH6833089.1"/>
    <property type="molecule type" value="Genomic_DNA"/>
</dbReference>
<evidence type="ECO:0000313" key="3">
    <source>
        <dbReference type="Proteomes" id="UP001190926"/>
    </source>
</evidence>
<sequence>MQGQPVDHHYLLRSPVASPCSPRNWENVFAHDPQLIIVDVDFCNTHLLLIIRNGRKYGLYSLSLPLGDDKVGAFLKDFNPQSLPLPDHVSQILPVSNYDFYSSTMCVTMSSAFYINFCGEIN</sequence>
<comment type="caution">
    <text evidence="2">The sequence shown here is derived from an EMBL/GenBank/DDBJ whole genome shotgun (WGS) entry which is preliminary data.</text>
</comment>
<dbReference type="Proteomes" id="UP001190926">
    <property type="component" value="Unassembled WGS sequence"/>
</dbReference>
<protein>
    <submittedName>
        <fullName evidence="2">Prolyl oligopeptidase family protein</fullName>
    </submittedName>
</protein>
<comment type="similarity">
    <text evidence="1">Belongs to the peptidase S9A family.</text>
</comment>
<reference evidence="2 3" key="1">
    <citation type="journal article" date="2021" name="Nat. Commun.">
        <title>Incipient diploidization of the medicinal plant Perilla within 10,000 years.</title>
        <authorList>
            <person name="Zhang Y."/>
            <person name="Shen Q."/>
            <person name="Leng L."/>
            <person name="Zhang D."/>
            <person name="Chen S."/>
            <person name="Shi Y."/>
            <person name="Ning Z."/>
            <person name="Chen S."/>
        </authorList>
    </citation>
    <scope>NUCLEOTIDE SEQUENCE [LARGE SCALE GENOMIC DNA]</scope>
    <source>
        <strain evidence="3">cv. PC099</strain>
    </source>
</reference>
<evidence type="ECO:0000256" key="1">
    <source>
        <dbReference type="ARBA" id="ARBA00005228"/>
    </source>
</evidence>
<evidence type="ECO:0000313" key="2">
    <source>
        <dbReference type="EMBL" id="KAH6833089.1"/>
    </source>
</evidence>
<proteinExistence type="inferred from homology"/>
<name>A0AAD4JGX2_PERFH</name>
<dbReference type="PANTHER" id="PTHR11757:SF19">
    <property type="entry name" value="PROLYL ENDOPEPTIDASE-LIKE"/>
    <property type="match status" value="1"/>
</dbReference>
<accession>A0AAD4JGX2</accession>